<name>A0ABU5QCY7_9BACT</name>
<evidence type="ECO:0000259" key="1">
    <source>
        <dbReference type="Pfam" id="PF00561"/>
    </source>
</evidence>
<gene>
    <name evidence="2" type="ORF">VB248_14820</name>
</gene>
<keyword evidence="2" id="KW-0378">Hydrolase</keyword>
<dbReference type="RefSeq" id="WP_323297576.1">
    <property type="nucleotide sequence ID" value="NZ_JAYFUM010000017.1"/>
</dbReference>
<comment type="caution">
    <text evidence="2">The sequence shown here is derived from an EMBL/GenBank/DDBJ whole genome shotgun (WGS) entry which is preliminary data.</text>
</comment>
<proteinExistence type="predicted"/>
<reference evidence="2 3" key="1">
    <citation type="submission" date="2023-12" db="EMBL/GenBank/DDBJ databases">
        <title>Novel species of the genus Arcicella isolated from rivers.</title>
        <authorList>
            <person name="Lu H."/>
        </authorList>
    </citation>
    <scope>NUCLEOTIDE SEQUENCE [LARGE SCALE GENOMIC DNA]</scope>
    <source>
        <strain evidence="2 3">KCTC 23307</strain>
    </source>
</reference>
<feature type="domain" description="AB hydrolase-1" evidence="1">
    <location>
        <begin position="14"/>
        <end position="242"/>
    </location>
</feature>
<dbReference type="PANTHER" id="PTHR46438">
    <property type="entry name" value="ALPHA/BETA-HYDROLASES SUPERFAMILY PROTEIN"/>
    <property type="match status" value="1"/>
</dbReference>
<accession>A0ABU5QCY7</accession>
<evidence type="ECO:0000313" key="3">
    <source>
        <dbReference type="Proteomes" id="UP001302949"/>
    </source>
</evidence>
<protein>
    <submittedName>
        <fullName evidence="2">Alpha/beta hydrolase</fullName>
    </submittedName>
</protein>
<sequence length="256" mass="29610">MKLHFQKIGNGQKILLAFHGIGQDFLCFKTFAETFADTYTTYCFDLPFHGKSQFPANEVITKNTWKDFLSNFLEENQISNFSIIGFSMGGRFALATLEAFSTQIDKLILIAPDGISEHPLYQMATRFKLSRLIFKTLIFHHQYFLLVATLLAKLRLVPQKAIRFALKMLDSTEKQQQVYYSWLGFRELNFKMSYIAELILQEKIEVFIFVGKYDAILPPKQILPLSKKLSDVRLVILETGHTKLVEKSISYLIQEI</sequence>
<dbReference type="InterPro" id="IPR000073">
    <property type="entry name" value="AB_hydrolase_1"/>
</dbReference>
<dbReference type="GO" id="GO:0016787">
    <property type="term" value="F:hydrolase activity"/>
    <property type="evidence" value="ECO:0007669"/>
    <property type="project" value="UniProtKB-KW"/>
</dbReference>
<dbReference type="Proteomes" id="UP001302949">
    <property type="component" value="Unassembled WGS sequence"/>
</dbReference>
<evidence type="ECO:0000313" key="2">
    <source>
        <dbReference type="EMBL" id="MEA5140422.1"/>
    </source>
</evidence>
<dbReference type="SUPFAM" id="SSF53474">
    <property type="entry name" value="alpha/beta-Hydrolases"/>
    <property type="match status" value="1"/>
</dbReference>
<organism evidence="2 3">
    <name type="scientific">Arcicella rigui</name>
    <dbReference type="NCBI Taxonomy" id="797020"/>
    <lineage>
        <taxon>Bacteria</taxon>
        <taxon>Pseudomonadati</taxon>
        <taxon>Bacteroidota</taxon>
        <taxon>Cytophagia</taxon>
        <taxon>Cytophagales</taxon>
        <taxon>Flectobacillaceae</taxon>
        <taxon>Arcicella</taxon>
    </lineage>
</organism>
<dbReference type="Gene3D" id="3.40.50.1820">
    <property type="entry name" value="alpha/beta hydrolase"/>
    <property type="match status" value="1"/>
</dbReference>
<dbReference type="InterPro" id="IPR029058">
    <property type="entry name" value="AB_hydrolase_fold"/>
</dbReference>
<dbReference type="EMBL" id="JAYFUM010000017">
    <property type="protein sequence ID" value="MEA5140422.1"/>
    <property type="molecule type" value="Genomic_DNA"/>
</dbReference>
<dbReference type="Pfam" id="PF00561">
    <property type="entry name" value="Abhydrolase_1"/>
    <property type="match status" value="1"/>
</dbReference>
<keyword evidence="3" id="KW-1185">Reference proteome</keyword>